<comment type="similarity">
    <text evidence="7">Belongs to the binding-protein-dependent transport system permease family.</text>
</comment>
<evidence type="ECO:0000256" key="7">
    <source>
        <dbReference type="RuleBase" id="RU363032"/>
    </source>
</evidence>
<name>A0A6B0YRY7_9CHLR</name>
<evidence type="ECO:0000313" key="9">
    <source>
        <dbReference type="EMBL" id="MXY93021.1"/>
    </source>
</evidence>
<dbReference type="InterPro" id="IPR000515">
    <property type="entry name" value="MetI-like"/>
</dbReference>
<keyword evidence="5 7" id="KW-1133">Transmembrane helix</keyword>
<keyword evidence="4 7" id="KW-0812">Transmembrane</keyword>
<dbReference type="EMBL" id="VXRG01000053">
    <property type="protein sequence ID" value="MXY93021.1"/>
    <property type="molecule type" value="Genomic_DNA"/>
</dbReference>
<protein>
    <submittedName>
        <fullName evidence="9">ABC transporter permease</fullName>
    </submittedName>
</protein>
<dbReference type="SUPFAM" id="SSF161098">
    <property type="entry name" value="MetI-like"/>
    <property type="match status" value="1"/>
</dbReference>
<dbReference type="PANTHER" id="PTHR30465:SF0">
    <property type="entry name" value="OLIGOPEPTIDE TRANSPORT SYSTEM PERMEASE PROTEIN APPB"/>
    <property type="match status" value="1"/>
</dbReference>
<evidence type="ECO:0000259" key="8">
    <source>
        <dbReference type="PROSITE" id="PS50928"/>
    </source>
</evidence>
<dbReference type="PANTHER" id="PTHR30465">
    <property type="entry name" value="INNER MEMBRANE ABC TRANSPORTER"/>
    <property type="match status" value="1"/>
</dbReference>
<dbReference type="Gene3D" id="1.10.3720.10">
    <property type="entry name" value="MetI-like"/>
    <property type="match status" value="1"/>
</dbReference>
<dbReference type="Pfam" id="PF19300">
    <property type="entry name" value="BPD_transp_1_N"/>
    <property type="match status" value="1"/>
</dbReference>
<feature type="transmembrane region" description="Helical" evidence="7">
    <location>
        <begin position="175"/>
        <end position="194"/>
    </location>
</feature>
<organism evidence="9">
    <name type="scientific">Caldilineaceae bacterium SB0664_bin_27</name>
    <dbReference type="NCBI Taxonomy" id="2605260"/>
    <lineage>
        <taxon>Bacteria</taxon>
        <taxon>Bacillati</taxon>
        <taxon>Chloroflexota</taxon>
        <taxon>Caldilineae</taxon>
        <taxon>Caldilineales</taxon>
        <taxon>Caldilineaceae</taxon>
    </lineage>
</organism>
<accession>A0A6B0YRY7</accession>
<evidence type="ECO:0000256" key="2">
    <source>
        <dbReference type="ARBA" id="ARBA00022448"/>
    </source>
</evidence>
<feature type="domain" description="ABC transmembrane type-1" evidence="8">
    <location>
        <begin position="99"/>
        <end position="299"/>
    </location>
</feature>
<dbReference type="Pfam" id="PF00528">
    <property type="entry name" value="BPD_transp_1"/>
    <property type="match status" value="1"/>
</dbReference>
<evidence type="ECO:0000256" key="5">
    <source>
        <dbReference type="ARBA" id="ARBA00022989"/>
    </source>
</evidence>
<evidence type="ECO:0000256" key="4">
    <source>
        <dbReference type="ARBA" id="ARBA00022692"/>
    </source>
</evidence>
<comment type="subcellular location">
    <subcellularLocation>
        <location evidence="1 7">Cell membrane</location>
        <topology evidence="1 7">Multi-pass membrane protein</topology>
    </subcellularLocation>
</comment>
<evidence type="ECO:0000256" key="1">
    <source>
        <dbReference type="ARBA" id="ARBA00004651"/>
    </source>
</evidence>
<feature type="transmembrane region" description="Helical" evidence="7">
    <location>
        <begin position="9"/>
        <end position="30"/>
    </location>
</feature>
<comment type="caution">
    <text evidence="9">The sequence shown here is derived from an EMBL/GenBank/DDBJ whole genome shotgun (WGS) entry which is preliminary data.</text>
</comment>
<feature type="transmembrane region" description="Helical" evidence="7">
    <location>
        <begin position="105"/>
        <end position="126"/>
    </location>
</feature>
<gene>
    <name evidence="9" type="ORF">F4Y42_06170</name>
</gene>
<keyword evidence="2 7" id="KW-0813">Transport</keyword>
<feature type="transmembrane region" description="Helical" evidence="7">
    <location>
        <begin position="280"/>
        <end position="306"/>
    </location>
</feature>
<sequence length="313" mass="34256">MLTYTIKRVLLFIPTIIAVLFITFTLGYLGPGDPIQTQVLRVNPRLADQETIERLREVYGLNRPFLVQWGDWVGKILRGDFGKSFATRTDIGPTIAYRLPISAQLGAAAFVILAIGGIFLGTLAALKQNTWIDHFIVGLALFINSFPIFVLAPLTMIVVVLWLKLLPSTLGWDGIFSAKAILPILLFSVTGWIGPIRLTRNGLIEVLSQDYVRTARAKGLPERLVILRHVVKNGLISTVTSLGLTVSGIVTGSLFLEAAFAIPGYGYMTVQGVTANDYNIIMATTLIGALLVIGSNLITDLLYGVLDPRVRYE</sequence>
<dbReference type="CDD" id="cd06261">
    <property type="entry name" value="TM_PBP2"/>
    <property type="match status" value="1"/>
</dbReference>
<keyword evidence="3" id="KW-1003">Cell membrane</keyword>
<reference evidence="9" key="1">
    <citation type="submission" date="2019-09" db="EMBL/GenBank/DDBJ databases">
        <title>Characterisation of the sponge microbiome using genome-centric metagenomics.</title>
        <authorList>
            <person name="Engelberts J.P."/>
            <person name="Robbins S.J."/>
            <person name="De Goeij J.M."/>
            <person name="Aranda M."/>
            <person name="Bell S.C."/>
            <person name="Webster N.S."/>
        </authorList>
    </citation>
    <scope>NUCLEOTIDE SEQUENCE</scope>
    <source>
        <strain evidence="9">SB0664_bin_27</strain>
    </source>
</reference>
<keyword evidence="6 7" id="KW-0472">Membrane</keyword>
<proteinExistence type="inferred from homology"/>
<dbReference type="InterPro" id="IPR035906">
    <property type="entry name" value="MetI-like_sf"/>
</dbReference>
<dbReference type="GO" id="GO:0055085">
    <property type="term" value="P:transmembrane transport"/>
    <property type="evidence" value="ECO:0007669"/>
    <property type="project" value="InterPro"/>
</dbReference>
<feature type="transmembrane region" description="Helical" evidence="7">
    <location>
        <begin position="242"/>
        <end position="268"/>
    </location>
</feature>
<dbReference type="InterPro" id="IPR045621">
    <property type="entry name" value="BPD_transp_1_N"/>
</dbReference>
<dbReference type="PROSITE" id="PS50928">
    <property type="entry name" value="ABC_TM1"/>
    <property type="match status" value="1"/>
</dbReference>
<feature type="transmembrane region" description="Helical" evidence="7">
    <location>
        <begin position="138"/>
        <end position="163"/>
    </location>
</feature>
<evidence type="ECO:0000256" key="6">
    <source>
        <dbReference type="ARBA" id="ARBA00023136"/>
    </source>
</evidence>
<dbReference type="GO" id="GO:0005886">
    <property type="term" value="C:plasma membrane"/>
    <property type="evidence" value="ECO:0007669"/>
    <property type="project" value="UniProtKB-SubCell"/>
</dbReference>
<evidence type="ECO:0000256" key="3">
    <source>
        <dbReference type="ARBA" id="ARBA00022475"/>
    </source>
</evidence>
<dbReference type="AlphaFoldDB" id="A0A6B0YRY7"/>